<comment type="subcellular location">
    <subcellularLocation>
        <location evidence="1">Nucleus</location>
    </subcellularLocation>
</comment>
<evidence type="ECO:0000256" key="1">
    <source>
        <dbReference type="ARBA" id="ARBA00004123"/>
    </source>
</evidence>
<comment type="caution">
    <text evidence="7">The sequence shown here is derived from an EMBL/GenBank/DDBJ whole genome shotgun (WGS) entry which is preliminary data.</text>
</comment>
<evidence type="ECO:0000313" key="7">
    <source>
        <dbReference type="EMBL" id="KAJ5101142.1"/>
    </source>
</evidence>
<evidence type="ECO:0000256" key="2">
    <source>
        <dbReference type="ARBA" id="ARBA00023015"/>
    </source>
</evidence>
<dbReference type="GO" id="GO:0000981">
    <property type="term" value="F:DNA-binding transcription factor activity, RNA polymerase II-specific"/>
    <property type="evidence" value="ECO:0007669"/>
    <property type="project" value="InterPro"/>
</dbReference>
<evidence type="ECO:0000313" key="8">
    <source>
        <dbReference type="Proteomes" id="UP001149165"/>
    </source>
</evidence>
<reference evidence="7" key="1">
    <citation type="submission" date="2022-11" db="EMBL/GenBank/DDBJ databases">
        <authorList>
            <person name="Petersen C."/>
        </authorList>
    </citation>
    <scope>NUCLEOTIDE SEQUENCE</scope>
    <source>
        <strain evidence="7">IBT 30069</strain>
    </source>
</reference>
<reference evidence="7" key="2">
    <citation type="journal article" date="2023" name="IMA Fungus">
        <title>Comparative genomic study of the Penicillium genus elucidates a diverse pangenome and 15 lateral gene transfer events.</title>
        <authorList>
            <person name="Petersen C."/>
            <person name="Sorensen T."/>
            <person name="Nielsen M.R."/>
            <person name="Sondergaard T.E."/>
            <person name="Sorensen J.L."/>
            <person name="Fitzpatrick D.A."/>
            <person name="Frisvad J.C."/>
            <person name="Nielsen K.L."/>
        </authorList>
    </citation>
    <scope>NUCLEOTIDE SEQUENCE</scope>
    <source>
        <strain evidence="7">IBT 30069</strain>
    </source>
</reference>
<dbReference type="EMBL" id="JAPQKH010000004">
    <property type="protein sequence ID" value="KAJ5101142.1"/>
    <property type="molecule type" value="Genomic_DNA"/>
</dbReference>
<dbReference type="GO" id="GO:0005634">
    <property type="term" value="C:nucleus"/>
    <property type="evidence" value="ECO:0007669"/>
    <property type="project" value="UniProtKB-SubCell"/>
</dbReference>
<dbReference type="PANTHER" id="PTHR31845:SF17">
    <property type="entry name" value="ZN(II)2CYS6 TRANSCRIPTION FACTOR (EUROFUNG)"/>
    <property type="match status" value="1"/>
</dbReference>
<feature type="domain" description="Zn(2)-C6 fungal-type" evidence="6">
    <location>
        <begin position="23"/>
        <end position="62"/>
    </location>
</feature>
<dbReference type="InterPro" id="IPR001138">
    <property type="entry name" value="Zn2Cys6_DnaBD"/>
</dbReference>
<gene>
    <name evidence="7" type="ORF">N7456_007194</name>
</gene>
<dbReference type="Gene3D" id="4.10.240.10">
    <property type="entry name" value="Zn(2)-C6 fungal-type DNA-binding domain"/>
    <property type="match status" value="1"/>
</dbReference>
<keyword evidence="2" id="KW-0805">Transcription regulation</keyword>
<name>A0A9W9FJ70_9EURO</name>
<dbReference type="GO" id="GO:0008270">
    <property type="term" value="F:zinc ion binding"/>
    <property type="evidence" value="ECO:0007669"/>
    <property type="project" value="InterPro"/>
</dbReference>
<dbReference type="CDD" id="cd00067">
    <property type="entry name" value="GAL4"/>
    <property type="match status" value="1"/>
</dbReference>
<dbReference type="SMART" id="SM00066">
    <property type="entry name" value="GAL4"/>
    <property type="match status" value="1"/>
</dbReference>
<keyword evidence="4" id="KW-0804">Transcription</keyword>
<dbReference type="GO" id="GO:0000976">
    <property type="term" value="F:transcription cis-regulatory region binding"/>
    <property type="evidence" value="ECO:0007669"/>
    <property type="project" value="TreeGrafter"/>
</dbReference>
<evidence type="ECO:0000256" key="5">
    <source>
        <dbReference type="ARBA" id="ARBA00023242"/>
    </source>
</evidence>
<proteinExistence type="predicted"/>
<keyword evidence="5" id="KW-0539">Nucleus</keyword>
<accession>A0A9W9FJ70</accession>
<evidence type="ECO:0000256" key="4">
    <source>
        <dbReference type="ARBA" id="ARBA00023163"/>
    </source>
</evidence>
<evidence type="ECO:0000256" key="3">
    <source>
        <dbReference type="ARBA" id="ARBA00023125"/>
    </source>
</evidence>
<protein>
    <recommendedName>
        <fullName evidence="6">Zn(2)-C6 fungal-type domain-containing protein</fullName>
    </recommendedName>
</protein>
<dbReference type="OrthoDB" id="3163292at2759"/>
<dbReference type="InterPro" id="IPR051089">
    <property type="entry name" value="prtT"/>
</dbReference>
<dbReference type="InterPro" id="IPR036864">
    <property type="entry name" value="Zn2-C6_fun-type_DNA-bd_sf"/>
</dbReference>
<sequence length="770" mass="86781">MMEEMTSSPDAIRRTARSTTAVACEACRKMKMRCIRTEPNEPTSRTTSPCERCRRSNRICRIPEPRPLGRKKGAVGRYQGFDKAVRKLRSELKKAKREPEAEILQEISHLPDEGRLSPGRVIPNEQLNNQATSPYTRHGMDSEIPVNPEILQEETGASGDFSSGHNEEPISNPLALLADASDAARDMHLRTTSARNLSGQSDVYPNRDFINNRGLGHLLHRPGYVSLGLQLSRESLENGLNALSMPVQNTERYANYFKRPVQDLNPDTGPELDPVDLGLITLEEAQRLFPIYFNRLHPINGILDPILHTPEFVRSRSALLFTWVLALTAQFDHDSASIAKRLRLHGEKLSKHVHTCGFKSVEIVQGYYISLLSATPAQTLTEERSWLYTMYAFGVAAELGLDQYLDNRNSRSLLSIYDHNQTPYVPEGQPEGIETRHDTSYSQRLTRNRERTWFRILLWERANSAAYGRIHSFPETSLTRDIERWWMHPLADFTDKHTSAFIALRQNLANLNGMIRDRSATPHLDLHWVRNLVDSALEPWCSTWLGPSATGPFCSAEQLSNTFLRYVYMHGRLWTLSIALNNSQDHDSDAGLRNDCFEAAINACEVAVRDLESIGEPLYCMLAPTWAMISYAAVLSLKLFSRIYGSRSGSQVELFALLGQVALQLERAGRTPSHRFGIAALLGQHIMMILKAKCATLRGDLEVESSQIQPYSRNYHPLDSGPNEAGRPNCSLVSDYDPFLTDIDVAADLTEEGFTDLFREIFGPSFGCVF</sequence>
<dbReference type="CDD" id="cd12148">
    <property type="entry name" value="fungal_TF_MHR"/>
    <property type="match status" value="1"/>
</dbReference>
<dbReference type="SUPFAM" id="SSF57701">
    <property type="entry name" value="Zn2/Cys6 DNA-binding domain"/>
    <property type="match status" value="1"/>
</dbReference>
<dbReference type="PANTHER" id="PTHR31845">
    <property type="entry name" value="FINGER DOMAIN PROTEIN, PUTATIVE-RELATED"/>
    <property type="match status" value="1"/>
</dbReference>
<keyword evidence="3" id="KW-0238">DNA-binding</keyword>
<organism evidence="7 8">
    <name type="scientific">Penicillium angulare</name>
    <dbReference type="NCBI Taxonomy" id="116970"/>
    <lineage>
        <taxon>Eukaryota</taxon>
        <taxon>Fungi</taxon>
        <taxon>Dikarya</taxon>
        <taxon>Ascomycota</taxon>
        <taxon>Pezizomycotina</taxon>
        <taxon>Eurotiomycetes</taxon>
        <taxon>Eurotiomycetidae</taxon>
        <taxon>Eurotiales</taxon>
        <taxon>Aspergillaceae</taxon>
        <taxon>Penicillium</taxon>
    </lineage>
</organism>
<dbReference type="Proteomes" id="UP001149165">
    <property type="component" value="Unassembled WGS sequence"/>
</dbReference>
<keyword evidence="8" id="KW-1185">Reference proteome</keyword>
<evidence type="ECO:0000259" key="6">
    <source>
        <dbReference type="PROSITE" id="PS50048"/>
    </source>
</evidence>
<dbReference type="AlphaFoldDB" id="A0A9W9FJ70"/>
<dbReference type="PROSITE" id="PS50048">
    <property type="entry name" value="ZN2_CY6_FUNGAL_2"/>
    <property type="match status" value="1"/>
</dbReference>